<gene>
    <name evidence="1" type="ORF">METZ01_LOCUS170137</name>
</gene>
<proteinExistence type="predicted"/>
<dbReference type="SUPFAM" id="SSF52540">
    <property type="entry name" value="P-loop containing nucleoside triphosphate hydrolases"/>
    <property type="match status" value="1"/>
</dbReference>
<dbReference type="Pfam" id="PF13481">
    <property type="entry name" value="AAA_25"/>
    <property type="match status" value="1"/>
</dbReference>
<organism evidence="1">
    <name type="scientific">marine metagenome</name>
    <dbReference type="NCBI Taxonomy" id="408172"/>
    <lineage>
        <taxon>unclassified sequences</taxon>
        <taxon>metagenomes</taxon>
        <taxon>ecological metagenomes</taxon>
    </lineage>
</organism>
<name>A0A382BW48_9ZZZZ</name>
<sequence length="307" mass="34591">GGKVVMFGPPKSGKSQLAIDMMLNAACGGTWMGMQFDRPHKVIYCNAEIRAEYLHVRFDKVMPTFDAHQQEMIRKNFLITGRGDISLKLDRERIAEMVAAIEPTFLVLDPLSQFIEGIDENANAEMRDLFTETINPLVEADGGRELCLVLVHHAKKGGANQGFDAIRGASYLRGWYDTGIDVKPKSPHTELRFETRNGPPPPNQLVAMDEETMRFTLYEVDVWADFRRAVMVKMAQSSPTDDGWWPTRSVGVLMLDVANQQELPVMTESQIKTHKEKLKEHPHVTTIGEKSGQKFRVNDAVLDVYGE</sequence>
<evidence type="ECO:0000313" key="1">
    <source>
        <dbReference type="EMBL" id="SVB17283.1"/>
    </source>
</evidence>
<feature type="non-terminal residue" evidence="1">
    <location>
        <position position="1"/>
    </location>
</feature>
<protein>
    <recommendedName>
        <fullName evidence="2">AAA+ ATPase domain-containing protein</fullName>
    </recommendedName>
</protein>
<dbReference type="EMBL" id="UINC01031364">
    <property type="protein sequence ID" value="SVB17283.1"/>
    <property type="molecule type" value="Genomic_DNA"/>
</dbReference>
<evidence type="ECO:0008006" key="2">
    <source>
        <dbReference type="Google" id="ProtNLM"/>
    </source>
</evidence>
<dbReference type="InterPro" id="IPR027417">
    <property type="entry name" value="P-loop_NTPase"/>
</dbReference>
<dbReference type="AlphaFoldDB" id="A0A382BW48"/>
<dbReference type="Gene3D" id="3.40.50.300">
    <property type="entry name" value="P-loop containing nucleotide triphosphate hydrolases"/>
    <property type="match status" value="1"/>
</dbReference>
<reference evidence="1" key="1">
    <citation type="submission" date="2018-05" db="EMBL/GenBank/DDBJ databases">
        <authorList>
            <person name="Lanie J.A."/>
            <person name="Ng W.-L."/>
            <person name="Kazmierczak K.M."/>
            <person name="Andrzejewski T.M."/>
            <person name="Davidsen T.M."/>
            <person name="Wayne K.J."/>
            <person name="Tettelin H."/>
            <person name="Glass J.I."/>
            <person name="Rusch D."/>
            <person name="Podicherti R."/>
            <person name="Tsui H.-C.T."/>
            <person name="Winkler M.E."/>
        </authorList>
    </citation>
    <scope>NUCLEOTIDE SEQUENCE</scope>
</reference>
<accession>A0A382BW48</accession>